<dbReference type="GeneID" id="89928069"/>
<dbReference type="EMBL" id="JAVRRT010000010">
    <property type="protein sequence ID" value="KAK5168161.1"/>
    <property type="molecule type" value="Genomic_DNA"/>
</dbReference>
<dbReference type="Proteomes" id="UP001337655">
    <property type="component" value="Unassembled WGS sequence"/>
</dbReference>
<sequence>MSVQRSPTSPRATTKQSKPRKVSVEFDPFAAPDKYYSTSYGGRKVGKSRTYSEHDPALSRVEAYRHPGRRGSQDVPGGAPRRYLLDVDETLDNLRKHEDTDHNDQITIEDRGPKSFSLPTVSSEGYRRFDIRGTYMLSNLLQELSLAQKYGRKQIELDEVRLNENPVNRLSRRIKDLFWANLTRRIDGRNVFQVASDPKDWTKEPRPRIYIPRGAPEQYHYYKRIAEEHPKERLEVMWLAEEPGDDDYVRDLNEAPGLLAIEMERVADTPEGKPDYRGLPFVVPGGRFNELYGWDSYMETLGLLVNGKPELGESMVRHFCFCIRHYGKILNANRTYYLCRSQPPFLSDMALRVYEHIKEDRARSTEFLRTAMLAAIKDYYKTWMSKPRYDPVSGLSRYVPGGRGIPPETESTHFYPVLRKYTEKHGMTFQEFIEAYNYGRVFEPELDQYLLHDRSVRESGHDTSYRLEKVSAHLATVDLNSLLYKIESDICRTIRFFFGDRLEIPPEWQVPGKPTIETSAVWERRAAKRRKTMNELMWDEDTGMFFDYNTVKREQTGYESATTFWAMWAGAATPAQALTMVQKALPLFEVHGGLVSGTFRSRGRIDKDRPSRQWDYPYGWAPQQILAWTGLLRYGFKEDAQRLAYRWIYMCTKAFVDFNGVVVEKYDVTKKTNSHVVDAEYGNQGADFKGVATEGFGWVNASYVYGLQIVTEHMKRALGAVTEWDDFKRMTEASSAKEAAQILEHAHMNDKGAGQVHVAEHVHLAAAGVSSPKLPHNHQDESGHKATHGAAERKEHHGPGEVKSGGVH</sequence>
<evidence type="ECO:0000256" key="2">
    <source>
        <dbReference type="ARBA" id="ARBA00005615"/>
    </source>
</evidence>
<keyword evidence="4 5" id="KW-0326">Glycosidase</keyword>
<evidence type="ECO:0000259" key="7">
    <source>
        <dbReference type="Pfam" id="PF07492"/>
    </source>
</evidence>
<dbReference type="RefSeq" id="XP_064657771.1">
    <property type="nucleotide sequence ID" value="XM_064803970.1"/>
</dbReference>
<name>A0AAV9P9P9_9PEZI</name>
<dbReference type="PROSITE" id="PS00927">
    <property type="entry name" value="TREHALASE_1"/>
    <property type="match status" value="1"/>
</dbReference>
<protein>
    <recommendedName>
        <fullName evidence="5">Trehalase</fullName>
        <ecNumber evidence="5">3.2.1.28</ecNumber>
    </recommendedName>
    <alternativeName>
        <fullName evidence="5">Alpha-trehalose glucohydrolase</fullName>
    </alternativeName>
</protein>
<comment type="catalytic activity">
    <reaction evidence="1 5">
        <text>alpha,alpha-trehalose + H2O = alpha-D-glucose + beta-D-glucose</text>
        <dbReference type="Rhea" id="RHEA:32675"/>
        <dbReference type="ChEBI" id="CHEBI:15377"/>
        <dbReference type="ChEBI" id="CHEBI:15903"/>
        <dbReference type="ChEBI" id="CHEBI:16551"/>
        <dbReference type="ChEBI" id="CHEBI:17925"/>
        <dbReference type="EC" id="3.2.1.28"/>
    </reaction>
</comment>
<feature type="compositionally biased region" description="Polar residues" evidence="6">
    <location>
        <begin position="1"/>
        <end position="16"/>
    </location>
</feature>
<dbReference type="InterPro" id="IPR011120">
    <property type="entry name" value="Trehalase_Ca-bd"/>
</dbReference>
<dbReference type="GO" id="GO:0005993">
    <property type="term" value="P:trehalose catabolic process"/>
    <property type="evidence" value="ECO:0007669"/>
    <property type="project" value="InterPro"/>
</dbReference>
<keyword evidence="3 5" id="KW-0378">Hydrolase</keyword>
<dbReference type="InterPro" id="IPR018232">
    <property type="entry name" value="Glyco_hydro_37_CS"/>
</dbReference>
<evidence type="ECO:0000256" key="6">
    <source>
        <dbReference type="SAM" id="MobiDB-lite"/>
    </source>
</evidence>
<dbReference type="InterPro" id="IPR008928">
    <property type="entry name" value="6-hairpin_glycosidase_sf"/>
</dbReference>
<organism evidence="8 9">
    <name type="scientific">Saxophila tyrrhenica</name>
    <dbReference type="NCBI Taxonomy" id="1690608"/>
    <lineage>
        <taxon>Eukaryota</taxon>
        <taxon>Fungi</taxon>
        <taxon>Dikarya</taxon>
        <taxon>Ascomycota</taxon>
        <taxon>Pezizomycotina</taxon>
        <taxon>Dothideomycetes</taxon>
        <taxon>Dothideomycetidae</taxon>
        <taxon>Mycosphaerellales</taxon>
        <taxon>Extremaceae</taxon>
        <taxon>Saxophila</taxon>
    </lineage>
</organism>
<evidence type="ECO:0000256" key="5">
    <source>
        <dbReference type="RuleBase" id="RU361180"/>
    </source>
</evidence>
<feature type="compositionally biased region" description="Basic and acidic residues" evidence="6">
    <location>
        <begin position="777"/>
        <end position="800"/>
    </location>
</feature>
<feature type="domain" description="Neutral trehalase Ca2+ binding" evidence="7">
    <location>
        <begin position="91"/>
        <end position="120"/>
    </location>
</feature>
<dbReference type="PROSITE" id="PS00928">
    <property type="entry name" value="TREHALASE_2"/>
    <property type="match status" value="1"/>
</dbReference>
<feature type="region of interest" description="Disordered" evidence="6">
    <location>
        <begin position="1"/>
        <end position="58"/>
    </location>
</feature>
<dbReference type="AlphaFoldDB" id="A0AAV9P9P9"/>
<evidence type="ECO:0000256" key="3">
    <source>
        <dbReference type="ARBA" id="ARBA00022801"/>
    </source>
</evidence>
<dbReference type="Pfam" id="PF01204">
    <property type="entry name" value="Trehalase"/>
    <property type="match status" value="1"/>
</dbReference>
<dbReference type="InterPro" id="IPR001661">
    <property type="entry name" value="Glyco_hydro_37"/>
</dbReference>
<evidence type="ECO:0000256" key="1">
    <source>
        <dbReference type="ARBA" id="ARBA00001576"/>
    </source>
</evidence>
<evidence type="ECO:0000256" key="4">
    <source>
        <dbReference type="ARBA" id="ARBA00023295"/>
    </source>
</evidence>
<dbReference type="Pfam" id="PF07492">
    <property type="entry name" value="Trehalase_Ca-bi"/>
    <property type="match status" value="1"/>
</dbReference>
<dbReference type="PANTHER" id="PTHR23403:SF6">
    <property type="entry name" value="CYTOSOLIC NEUTRAL TREHALASE-RELATED"/>
    <property type="match status" value="1"/>
</dbReference>
<dbReference type="EC" id="3.2.1.28" evidence="5"/>
<dbReference type="PRINTS" id="PR00744">
    <property type="entry name" value="GLHYDRLASE37"/>
</dbReference>
<evidence type="ECO:0000313" key="8">
    <source>
        <dbReference type="EMBL" id="KAK5168161.1"/>
    </source>
</evidence>
<keyword evidence="9" id="KW-1185">Reference proteome</keyword>
<accession>A0AAV9P9P9</accession>
<proteinExistence type="inferred from homology"/>
<evidence type="ECO:0000313" key="9">
    <source>
        <dbReference type="Proteomes" id="UP001337655"/>
    </source>
</evidence>
<comment type="similarity">
    <text evidence="2 5">Belongs to the glycosyl hydrolase 37 family.</text>
</comment>
<feature type="region of interest" description="Disordered" evidence="6">
    <location>
        <begin position="770"/>
        <end position="808"/>
    </location>
</feature>
<dbReference type="SUPFAM" id="SSF48208">
    <property type="entry name" value="Six-hairpin glycosidases"/>
    <property type="match status" value="1"/>
</dbReference>
<dbReference type="GO" id="GO:0005737">
    <property type="term" value="C:cytoplasm"/>
    <property type="evidence" value="ECO:0007669"/>
    <property type="project" value="InterPro"/>
</dbReference>
<gene>
    <name evidence="8" type="primary">NTH1_2</name>
    <name evidence="8" type="ORF">LTR77_006729</name>
</gene>
<dbReference type="InterPro" id="IPR012341">
    <property type="entry name" value="6hp_glycosidase-like_sf"/>
</dbReference>
<dbReference type="PANTHER" id="PTHR23403">
    <property type="entry name" value="TREHALASE"/>
    <property type="match status" value="1"/>
</dbReference>
<dbReference type="GO" id="GO:0004555">
    <property type="term" value="F:alpha,alpha-trehalase activity"/>
    <property type="evidence" value="ECO:0007669"/>
    <property type="project" value="UniProtKB-EC"/>
</dbReference>
<dbReference type="Gene3D" id="1.50.10.10">
    <property type="match status" value="1"/>
</dbReference>
<reference evidence="8 9" key="1">
    <citation type="submission" date="2023-08" db="EMBL/GenBank/DDBJ databases">
        <title>Black Yeasts Isolated from many extreme environments.</title>
        <authorList>
            <person name="Coleine C."/>
            <person name="Stajich J.E."/>
            <person name="Selbmann L."/>
        </authorList>
    </citation>
    <scope>NUCLEOTIDE SEQUENCE [LARGE SCALE GENOMIC DNA]</scope>
    <source>
        <strain evidence="8 9">CCFEE 5935</strain>
    </source>
</reference>
<dbReference type="GO" id="GO:0005509">
    <property type="term" value="F:calcium ion binding"/>
    <property type="evidence" value="ECO:0007669"/>
    <property type="project" value="InterPro"/>
</dbReference>
<comment type="caution">
    <text evidence="8">The sequence shown here is derived from an EMBL/GenBank/DDBJ whole genome shotgun (WGS) entry which is preliminary data.</text>
</comment>